<dbReference type="Pfam" id="PF13302">
    <property type="entry name" value="Acetyltransf_3"/>
    <property type="match status" value="1"/>
</dbReference>
<dbReference type="GO" id="GO:1990189">
    <property type="term" value="F:protein N-terminal-serine acetyltransferase activity"/>
    <property type="evidence" value="ECO:0007669"/>
    <property type="project" value="TreeGrafter"/>
</dbReference>
<reference evidence="2" key="1">
    <citation type="submission" date="2021-04" db="EMBL/GenBank/DDBJ databases">
        <title>Genome based classification of Actinospica acidithermotolerans sp. nov., an actinobacterium isolated from an Indonesian hot spring.</title>
        <authorList>
            <person name="Kusuma A.B."/>
            <person name="Putra K.E."/>
            <person name="Nafisah S."/>
            <person name="Loh J."/>
            <person name="Nouioui I."/>
            <person name="Goodfellow M."/>
        </authorList>
    </citation>
    <scope>NUCLEOTIDE SEQUENCE</scope>
    <source>
        <strain evidence="2">CSCA 57</strain>
    </source>
</reference>
<evidence type="ECO:0000313" key="2">
    <source>
        <dbReference type="EMBL" id="MBR7839076.1"/>
    </source>
</evidence>
<feature type="domain" description="N-acetyltransferase" evidence="1">
    <location>
        <begin position="5"/>
        <end position="159"/>
    </location>
</feature>
<keyword evidence="3" id="KW-1185">Reference proteome</keyword>
<dbReference type="InterPro" id="IPR051908">
    <property type="entry name" value="Ribosomal_N-acetyltransferase"/>
</dbReference>
<dbReference type="Proteomes" id="UP000675781">
    <property type="component" value="Unassembled WGS sequence"/>
</dbReference>
<comment type="caution">
    <text evidence="2">The sequence shown here is derived from an EMBL/GenBank/DDBJ whole genome shotgun (WGS) entry which is preliminary data.</text>
</comment>
<dbReference type="PANTHER" id="PTHR43441:SF6">
    <property type="entry name" value="N-ACETYLTRANSFERASE DOMAIN-CONTAINING PROTEIN"/>
    <property type="match status" value="1"/>
</dbReference>
<dbReference type="InterPro" id="IPR016181">
    <property type="entry name" value="Acyl_CoA_acyltransferase"/>
</dbReference>
<dbReference type="PROSITE" id="PS51186">
    <property type="entry name" value="GNAT"/>
    <property type="match status" value="1"/>
</dbReference>
<protein>
    <submittedName>
        <fullName evidence="2">GNAT family N-acetyltransferase</fullName>
    </submittedName>
</protein>
<dbReference type="Gene3D" id="3.40.630.30">
    <property type="match status" value="1"/>
</dbReference>
<sequence length="176" mass="19163">MSSTITLRPVLESDLPMLAVLRSDPVEASDFGWYGHRDNSSLYRSFTETGLLTPDGGSLVVLGGGVPVGVVSWHQVRTAPSSFTWNIGIALQTSGRGHGYGTSAQRALVEYLFAHTLANRVEACTETDNLAEQRSLEKVGFQREGVRRGCAFRDGKWRDMVVYGLVRGDALKDADA</sequence>
<evidence type="ECO:0000259" key="1">
    <source>
        <dbReference type="PROSITE" id="PS51186"/>
    </source>
</evidence>
<proteinExistence type="predicted"/>
<dbReference type="RefSeq" id="WP_212533519.1">
    <property type="nucleotide sequence ID" value="NZ_JAGSOG010000374.1"/>
</dbReference>
<dbReference type="GO" id="GO:0005737">
    <property type="term" value="C:cytoplasm"/>
    <property type="evidence" value="ECO:0007669"/>
    <property type="project" value="TreeGrafter"/>
</dbReference>
<name>A0A941EXY2_9ACTN</name>
<dbReference type="GO" id="GO:0008999">
    <property type="term" value="F:protein-N-terminal-alanine acetyltransferase activity"/>
    <property type="evidence" value="ECO:0007669"/>
    <property type="project" value="TreeGrafter"/>
</dbReference>
<dbReference type="AlphaFoldDB" id="A0A941EXY2"/>
<dbReference type="SUPFAM" id="SSF55729">
    <property type="entry name" value="Acyl-CoA N-acyltransferases (Nat)"/>
    <property type="match status" value="1"/>
</dbReference>
<evidence type="ECO:0000313" key="3">
    <source>
        <dbReference type="Proteomes" id="UP000675781"/>
    </source>
</evidence>
<organism evidence="2 3">
    <name type="scientific">Actinospica durhamensis</name>
    <dbReference type="NCBI Taxonomy" id="1508375"/>
    <lineage>
        <taxon>Bacteria</taxon>
        <taxon>Bacillati</taxon>
        <taxon>Actinomycetota</taxon>
        <taxon>Actinomycetes</taxon>
        <taxon>Catenulisporales</taxon>
        <taxon>Actinospicaceae</taxon>
        <taxon>Actinospica</taxon>
    </lineage>
</organism>
<gene>
    <name evidence="2" type="ORF">KDL01_37770</name>
</gene>
<dbReference type="PANTHER" id="PTHR43441">
    <property type="entry name" value="RIBOSOMAL-PROTEIN-SERINE ACETYLTRANSFERASE"/>
    <property type="match status" value="1"/>
</dbReference>
<accession>A0A941EXY2</accession>
<dbReference type="EMBL" id="JAGSOG010000374">
    <property type="protein sequence ID" value="MBR7839076.1"/>
    <property type="molecule type" value="Genomic_DNA"/>
</dbReference>
<dbReference type="InterPro" id="IPR000182">
    <property type="entry name" value="GNAT_dom"/>
</dbReference>